<comment type="caution">
    <text evidence="11">The sequence shown here is derived from an EMBL/GenBank/DDBJ whole genome shotgun (WGS) entry which is preliminary data.</text>
</comment>
<dbReference type="PANTHER" id="PTHR43528">
    <property type="entry name" value="ALPHA-KETOGLUTARATE PERMEASE"/>
    <property type="match status" value="1"/>
</dbReference>
<feature type="domain" description="Major facilitator superfamily (MFS) profile" evidence="10">
    <location>
        <begin position="1"/>
        <end position="443"/>
    </location>
</feature>
<evidence type="ECO:0000256" key="5">
    <source>
        <dbReference type="ARBA" id="ARBA00022847"/>
    </source>
</evidence>
<evidence type="ECO:0000259" key="10">
    <source>
        <dbReference type="PROSITE" id="PS50850"/>
    </source>
</evidence>
<organism evidence="11 12">
    <name type="scientific">Pseudonocardia tropica</name>
    <dbReference type="NCBI Taxonomy" id="681289"/>
    <lineage>
        <taxon>Bacteria</taxon>
        <taxon>Bacillati</taxon>
        <taxon>Actinomycetota</taxon>
        <taxon>Actinomycetes</taxon>
        <taxon>Pseudonocardiales</taxon>
        <taxon>Pseudonocardiaceae</taxon>
        <taxon>Pseudonocardia</taxon>
    </lineage>
</organism>
<feature type="transmembrane region" description="Helical" evidence="9">
    <location>
        <begin position="300"/>
        <end position="318"/>
    </location>
</feature>
<keyword evidence="2" id="KW-0813">Transport</keyword>
<evidence type="ECO:0000313" key="11">
    <source>
        <dbReference type="EMBL" id="MEQ3539569.1"/>
    </source>
</evidence>
<feature type="transmembrane region" description="Helical" evidence="9">
    <location>
        <begin position="209"/>
        <end position="228"/>
    </location>
</feature>
<evidence type="ECO:0000313" key="12">
    <source>
        <dbReference type="Proteomes" id="UP001464923"/>
    </source>
</evidence>
<proteinExistence type="predicted"/>
<dbReference type="InterPro" id="IPR020846">
    <property type="entry name" value="MFS_dom"/>
</dbReference>
<feature type="transmembrane region" description="Helical" evidence="9">
    <location>
        <begin position="330"/>
        <end position="349"/>
    </location>
</feature>
<sequence length="448" mass="48512">MCRHRGGPRARWVGPQSADSPQEVRLGPSSANARQRLIGRSATLNPQHDQVSNTQATFSIYFATQIFPPKNAALALISTLATYALAFFFRPLGGLLLGRFADLRGRRTAMLMTILLMAGGSFVIGLLPTFAMIGWFAPVLLLLARIAQGMSLGGEVSNASAYLAEIAPRERRGRYSSFFYISTGTAVLFASLTGFVLAANLTEDQLAAWGWRIPFLLGGVLGIVGLWMRRQMSETEQFEDNKESAARIRNPLMLTLREHPKAVAQLVGFTILHTLCYYTFFSALTPFATRSRGADATEVFLALSIATAIFVLLQYPMGAAADRYGRKPQMLVWSAATAVLVVPLSFLIGPGFWNMFVVFVVGLGLYTAMTSVAPAIMSELFPTKVRALGIGAWYNLTVAVFGGTAPLVIASLQEADLAILFFVYVAVGAVISFVAVLTLPETKGSALR</sequence>
<feature type="region of interest" description="Disordered" evidence="8">
    <location>
        <begin position="1"/>
        <end position="30"/>
    </location>
</feature>
<dbReference type="Pfam" id="PF00083">
    <property type="entry name" value="Sugar_tr"/>
    <property type="match status" value="1"/>
</dbReference>
<feature type="transmembrane region" description="Helical" evidence="9">
    <location>
        <begin position="355"/>
        <end position="376"/>
    </location>
</feature>
<dbReference type="InterPro" id="IPR051084">
    <property type="entry name" value="H+-coupled_symporters"/>
</dbReference>
<feature type="transmembrane region" description="Helical" evidence="9">
    <location>
        <begin position="418"/>
        <end position="439"/>
    </location>
</feature>
<name>A0ABV1JUE1_9PSEU</name>
<feature type="transmembrane region" description="Helical" evidence="9">
    <location>
        <begin position="109"/>
        <end position="142"/>
    </location>
</feature>
<protein>
    <submittedName>
        <fullName evidence="11">MFS transporter</fullName>
    </submittedName>
</protein>
<keyword evidence="12" id="KW-1185">Reference proteome</keyword>
<dbReference type="InterPro" id="IPR005828">
    <property type="entry name" value="MFS_sugar_transport-like"/>
</dbReference>
<feature type="transmembrane region" description="Helical" evidence="9">
    <location>
        <begin position="72"/>
        <end position="89"/>
    </location>
</feature>
<evidence type="ECO:0000256" key="6">
    <source>
        <dbReference type="ARBA" id="ARBA00022989"/>
    </source>
</evidence>
<dbReference type="InterPro" id="IPR005829">
    <property type="entry name" value="Sugar_transporter_CS"/>
</dbReference>
<keyword evidence="3" id="KW-1003">Cell membrane</keyword>
<dbReference type="Proteomes" id="UP001464923">
    <property type="component" value="Unassembled WGS sequence"/>
</dbReference>
<feature type="transmembrane region" description="Helical" evidence="9">
    <location>
        <begin position="388"/>
        <end position="412"/>
    </location>
</feature>
<comment type="subcellular location">
    <subcellularLocation>
        <location evidence="1">Cell membrane</location>
        <topology evidence="1">Multi-pass membrane protein</topology>
    </subcellularLocation>
</comment>
<dbReference type="SUPFAM" id="SSF103473">
    <property type="entry name" value="MFS general substrate transporter"/>
    <property type="match status" value="1"/>
</dbReference>
<dbReference type="EMBL" id="JBEDNP010000006">
    <property type="protein sequence ID" value="MEQ3539569.1"/>
    <property type="molecule type" value="Genomic_DNA"/>
</dbReference>
<keyword evidence="4 9" id="KW-0812">Transmembrane</keyword>
<keyword evidence="6 9" id="KW-1133">Transmembrane helix</keyword>
<dbReference type="RefSeq" id="WP_345649175.1">
    <property type="nucleotide sequence ID" value="NZ_BAABLY010000059.1"/>
</dbReference>
<evidence type="ECO:0000256" key="4">
    <source>
        <dbReference type="ARBA" id="ARBA00022692"/>
    </source>
</evidence>
<evidence type="ECO:0000256" key="3">
    <source>
        <dbReference type="ARBA" id="ARBA00022475"/>
    </source>
</evidence>
<evidence type="ECO:0000256" key="9">
    <source>
        <dbReference type="SAM" id="Phobius"/>
    </source>
</evidence>
<keyword evidence="7 9" id="KW-0472">Membrane</keyword>
<accession>A0ABV1JUE1</accession>
<evidence type="ECO:0000256" key="1">
    <source>
        <dbReference type="ARBA" id="ARBA00004651"/>
    </source>
</evidence>
<gene>
    <name evidence="11" type="ORF">WHI96_12100</name>
</gene>
<evidence type="ECO:0000256" key="2">
    <source>
        <dbReference type="ARBA" id="ARBA00022448"/>
    </source>
</evidence>
<dbReference type="PROSITE" id="PS00216">
    <property type="entry name" value="SUGAR_TRANSPORT_1"/>
    <property type="match status" value="1"/>
</dbReference>
<feature type="transmembrane region" description="Helical" evidence="9">
    <location>
        <begin position="178"/>
        <end position="197"/>
    </location>
</feature>
<evidence type="ECO:0000256" key="7">
    <source>
        <dbReference type="ARBA" id="ARBA00023136"/>
    </source>
</evidence>
<reference evidence="11 12" key="1">
    <citation type="submission" date="2024-03" db="EMBL/GenBank/DDBJ databases">
        <title>Draft genome sequence of Pseudonocardia tropica JCM 19149.</title>
        <authorList>
            <person name="Butdee W."/>
            <person name="Duangmal K."/>
        </authorList>
    </citation>
    <scope>NUCLEOTIDE SEQUENCE [LARGE SCALE GENOMIC DNA]</scope>
    <source>
        <strain evidence="11 12">JCM 19149</strain>
    </source>
</reference>
<evidence type="ECO:0000256" key="8">
    <source>
        <dbReference type="SAM" id="MobiDB-lite"/>
    </source>
</evidence>
<feature type="transmembrane region" description="Helical" evidence="9">
    <location>
        <begin position="262"/>
        <end position="280"/>
    </location>
</feature>
<dbReference type="PROSITE" id="PS50850">
    <property type="entry name" value="MFS"/>
    <property type="match status" value="1"/>
</dbReference>
<dbReference type="InterPro" id="IPR036259">
    <property type="entry name" value="MFS_trans_sf"/>
</dbReference>
<keyword evidence="5" id="KW-0769">Symport</keyword>
<dbReference type="PANTHER" id="PTHR43528:SF1">
    <property type="entry name" value="ALPHA-KETOGLUTARATE PERMEASE"/>
    <property type="match status" value="1"/>
</dbReference>
<dbReference type="Gene3D" id="1.20.1250.20">
    <property type="entry name" value="MFS general substrate transporter like domains"/>
    <property type="match status" value="2"/>
</dbReference>